<evidence type="ECO:0000256" key="10">
    <source>
        <dbReference type="ARBA" id="ARBA00032873"/>
    </source>
</evidence>
<comment type="similarity">
    <text evidence="2 12">Belongs to the FPP/GGPP synthase family.</text>
</comment>
<evidence type="ECO:0000256" key="3">
    <source>
        <dbReference type="ARBA" id="ARBA00012439"/>
    </source>
</evidence>
<dbReference type="InterPro" id="IPR008949">
    <property type="entry name" value="Isoprenoid_synthase_dom_sf"/>
</dbReference>
<dbReference type="EC" id="2.5.1.10" evidence="3"/>
<organism evidence="13 14">
    <name type="scientific">Caldalkalibacillus thermarum (strain TA2.A1)</name>
    <dbReference type="NCBI Taxonomy" id="986075"/>
    <lineage>
        <taxon>Bacteria</taxon>
        <taxon>Bacillati</taxon>
        <taxon>Bacillota</taxon>
        <taxon>Bacilli</taxon>
        <taxon>Bacillales</taxon>
        <taxon>Bacillaceae</taxon>
        <taxon>Caldalkalibacillus</taxon>
    </lineage>
</organism>
<comment type="cofactor">
    <cofactor evidence="1">
        <name>Mg(2+)</name>
        <dbReference type="ChEBI" id="CHEBI:18420"/>
    </cofactor>
</comment>
<evidence type="ECO:0000256" key="1">
    <source>
        <dbReference type="ARBA" id="ARBA00001946"/>
    </source>
</evidence>
<evidence type="ECO:0000313" key="14">
    <source>
        <dbReference type="Proteomes" id="UP000825179"/>
    </source>
</evidence>
<evidence type="ECO:0000256" key="9">
    <source>
        <dbReference type="ARBA" id="ARBA00032380"/>
    </source>
</evidence>
<dbReference type="KEGG" id="cthu:HUR95_09645"/>
<dbReference type="Pfam" id="PF00348">
    <property type="entry name" value="polyprenyl_synt"/>
    <property type="match status" value="1"/>
</dbReference>
<dbReference type="Proteomes" id="UP000825179">
    <property type="component" value="Chromosome"/>
</dbReference>
<evidence type="ECO:0000256" key="11">
    <source>
        <dbReference type="ARBA" id="ARBA00049399"/>
    </source>
</evidence>
<keyword evidence="8" id="KW-0414">Isoprene biosynthesis</keyword>
<evidence type="ECO:0000256" key="2">
    <source>
        <dbReference type="ARBA" id="ARBA00006706"/>
    </source>
</evidence>
<dbReference type="InterPro" id="IPR000092">
    <property type="entry name" value="Polyprenyl_synt"/>
</dbReference>
<sequence length="259" mass="27906">MLYSLLAGGKRIRPIFLLATIDALGGETDQGIPAACALEMIHTYSLIHDDLPAMDDDDYRRGKLANHKVFGEALAILAGDALLTHAFYVLSDTAQTSDPELQLRMINELALRAGPTGMVGGQTADVLGEGSPMTFEQLADIHTRKTGDLLVCAVRLGCYVAGANEVQLAQLTRYAREIGLAFQIQDDILDEIGDEQKLGKQVGSDRGKQKSTYVSLLGLQGAQQALREHVDLAKQAVRAAGVKPDLLLALADFMVSREC</sequence>
<dbReference type="InterPro" id="IPR033749">
    <property type="entry name" value="Polyprenyl_synt_CS"/>
</dbReference>
<comment type="catalytic activity">
    <reaction evidence="11">
        <text>isopentenyl diphosphate + (2E)-geranyl diphosphate = (2E,6E)-farnesyl diphosphate + diphosphate</text>
        <dbReference type="Rhea" id="RHEA:19361"/>
        <dbReference type="ChEBI" id="CHEBI:33019"/>
        <dbReference type="ChEBI" id="CHEBI:58057"/>
        <dbReference type="ChEBI" id="CHEBI:128769"/>
        <dbReference type="ChEBI" id="CHEBI:175763"/>
        <dbReference type="EC" id="2.5.1.10"/>
    </reaction>
</comment>
<keyword evidence="7" id="KW-0460">Magnesium</keyword>
<dbReference type="EMBL" id="CP082237">
    <property type="protein sequence ID" value="QZT35383.1"/>
    <property type="molecule type" value="Genomic_DNA"/>
</dbReference>
<dbReference type="PROSITE" id="PS00444">
    <property type="entry name" value="POLYPRENYL_SYNTHASE_2"/>
    <property type="match status" value="1"/>
</dbReference>
<dbReference type="GO" id="GO:0004337">
    <property type="term" value="F:(2E,6E)-farnesyl diphosphate synthase activity"/>
    <property type="evidence" value="ECO:0007669"/>
    <property type="project" value="UniProtKB-EC"/>
</dbReference>
<dbReference type="GO" id="GO:0046872">
    <property type="term" value="F:metal ion binding"/>
    <property type="evidence" value="ECO:0007669"/>
    <property type="project" value="UniProtKB-KW"/>
</dbReference>
<reference evidence="13 14" key="1">
    <citation type="journal article" date="2020" name="Extremophiles">
        <title>Genomic analysis of Caldalkalibacillus thermarum TA2.A1 reveals aerobic alkaliphilic metabolism and evolutionary hallmarks linking alkaliphilic bacteria and plant life.</title>
        <authorList>
            <person name="de Jong S.I."/>
            <person name="van den Broek M.A."/>
            <person name="Merkel A.Y."/>
            <person name="de la Torre Cortes P."/>
            <person name="Kalamorz F."/>
            <person name="Cook G.M."/>
            <person name="van Loosdrecht M.C.M."/>
            <person name="McMillan D.G.G."/>
        </authorList>
    </citation>
    <scope>NUCLEOTIDE SEQUENCE [LARGE SCALE GENOMIC DNA]</scope>
    <source>
        <strain evidence="13 14">TA2.A1</strain>
    </source>
</reference>
<evidence type="ECO:0000256" key="6">
    <source>
        <dbReference type="ARBA" id="ARBA00022723"/>
    </source>
</evidence>
<evidence type="ECO:0000313" key="13">
    <source>
        <dbReference type="EMBL" id="QZT35383.1"/>
    </source>
</evidence>
<evidence type="ECO:0000256" key="12">
    <source>
        <dbReference type="RuleBase" id="RU004466"/>
    </source>
</evidence>
<dbReference type="GO" id="GO:0016114">
    <property type="term" value="P:terpenoid biosynthetic process"/>
    <property type="evidence" value="ECO:0007669"/>
    <property type="project" value="UniProtKB-ARBA"/>
</dbReference>
<evidence type="ECO:0000256" key="4">
    <source>
        <dbReference type="ARBA" id="ARBA00015100"/>
    </source>
</evidence>
<dbReference type="CDD" id="cd00685">
    <property type="entry name" value="Trans_IPPS_HT"/>
    <property type="match status" value="1"/>
</dbReference>
<dbReference type="SUPFAM" id="SSF48576">
    <property type="entry name" value="Terpenoid synthases"/>
    <property type="match status" value="1"/>
</dbReference>
<accession>A0A8X8IBT6</accession>
<keyword evidence="5 12" id="KW-0808">Transferase</keyword>
<evidence type="ECO:0000256" key="8">
    <source>
        <dbReference type="ARBA" id="ARBA00023229"/>
    </source>
</evidence>
<evidence type="ECO:0000256" key="7">
    <source>
        <dbReference type="ARBA" id="ARBA00022842"/>
    </source>
</evidence>
<name>A0A8X8IBT6_CALTT</name>
<dbReference type="PANTHER" id="PTHR43281">
    <property type="entry name" value="FARNESYL DIPHOSPHATE SYNTHASE"/>
    <property type="match status" value="1"/>
</dbReference>
<dbReference type="Gene3D" id="1.10.600.10">
    <property type="entry name" value="Farnesyl Diphosphate Synthase"/>
    <property type="match status" value="1"/>
</dbReference>
<dbReference type="AlphaFoldDB" id="A0A8X8IBT6"/>
<dbReference type="SFLD" id="SFLDS00005">
    <property type="entry name" value="Isoprenoid_Synthase_Type_I"/>
    <property type="match status" value="1"/>
</dbReference>
<dbReference type="PROSITE" id="PS00723">
    <property type="entry name" value="POLYPRENYL_SYNTHASE_1"/>
    <property type="match status" value="1"/>
</dbReference>
<dbReference type="FunFam" id="1.10.600.10:FF:000001">
    <property type="entry name" value="Geranylgeranyl diphosphate synthase"/>
    <property type="match status" value="1"/>
</dbReference>
<dbReference type="NCBIfam" id="NF045485">
    <property type="entry name" value="FPPsyn"/>
    <property type="match status" value="1"/>
</dbReference>
<keyword evidence="6" id="KW-0479">Metal-binding</keyword>
<evidence type="ECO:0000256" key="5">
    <source>
        <dbReference type="ARBA" id="ARBA00022679"/>
    </source>
</evidence>
<dbReference type="PANTHER" id="PTHR43281:SF1">
    <property type="entry name" value="FARNESYL DIPHOSPHATE SYNTHASE"/>
    <property type="match status" value="1"/>
</dbReference>
<gene>
    <name evidence="13" type="ORF">HUR95_09645</name>
</gene>
<dbReference type="GO" id="GO:0005737">
    <property type="term" value="C:cytoplasm"/>
    <property type="evidence" value="ECO:0007669"/>
    <property type="project" value="UniProtKB-ARBA"/>
</dbReference>
<keyword evidence="14" id="KW-1185">Reference proteome</keyword>
<dbReference type="SFLD" id="SFLDG01017">
    <property type="entry name" value="Polyprenyl_Transferase_Like"/>
    <property type="match status" value="1"/>
</dbReference>
<dbReference type="InterPro" id="IPR053378">
    <property type="entry name" value="Prenyl_diphosphate_synthase"/>
</dbReference>
<proteinExistence type="inferred from homology"/>
<protein>
    <recommendedName>
        <fullName evidence="4">Farnesyl diphosphate synthase</fullName>
        <ecNumber evidence="3">2.5.1.10</ecNumber>
    </recommendedName>
    <alternativeName>
        <fullName evidence="10">(2E,6E)-farnesyl diphosphate synthase</fullName>
    </alternativeName>
    <alternativeName>
        <fullName evidence="9">Geranyltranstransferase</fullName>
    </alternativeName>
</protein>